<evidence type="ECO:0000259" key="1">
    <source>
        <dbReference type="Pfam" id="PF09603"/>
    </source>
</evidence>
<comment type="caution">
    <text evidence="2">The sequence shown here is derived from an EMBL/GenBank/DDBJ whole genome shotgun (WGS) entry which is preliminary data.</text>
</comment>
<evidence type="ECO:0000313" key="3">
    <source>
        <dbReference type="Proteomes" id="UP000228743"/>
    </source>
</evidence>
<dbReference type="Pfam" id="PF09603">
    <property type="entry name" value="Fib_succ_major"/>
    <property type="match status" value="1"/>
</dbReference>
<reference evidence="3" key="1">
    <citation type="submission" date="2017-09" db="EMBL/GenBank/DDBJ databases">
        <title>Depth-based differentiation of microbial function through sediment-hosted aquifers and enrichment of novel symbionts in the deep terrestrial subsurface.</title>
        <authorList>
            <person name="Probst A.J."/>
            <person name="Ladd B."/>
            <person name="Jarett J.K."/>
            <person name="Geller-Mcgrath D.E."/>
            <person name="Sieber C.M.K."/>
            <person name="Emerson J.B."/>
            <person name="Anantharaman K."/>
            <person name="Thomas B.C."/>
            <person name="Malmstrom R."/>
            <person name="Stieglmeier M."/>
            <person name="Klingl A."/>
            <person name="Woyke T."/>
            <person name="Ryan C.M."/>
            <person name="Banfield J.F."/>
        </authorList>
    </citation>
    <scope>NUCLEOTIDE SEQUENCE [LARGE SCALE GENOMIC DNA]</scope>
</reference>
<gene>
    <name evidence="2" type="ORF">COX68_00910</name>
</gene>
<feature type="non-terminal residue" evidence="2">
    <location>
        <position position="1"/>
    </location>
</feature>
<protein>
    <recommendedName>
        <fullName evidence="1">Fibrobacter succinogenes major paralogous domain-containing protein</fullName>
    </recommendedName>
</protein>
<dbReference type="Proteomes" id="UP000228743">
    <property type="component" value="Unassembled WGS sequence"/>
</dbReference>
<feature type="domain" description="Fibrobacter succinogenes major paralogous" evidence="1">
    <location>
        <begin position="98"/>
        <end position="274"/>
    </location>
</feature>
<organism evidence="2 3">
    <name type="scientific">Candidatus Falkowbacteria bacterium CG_4_10_14_0_2_um_filter_41_15</name>
    <dbReference type="NCBI Taxonomy" id="1974554"/>
    <lineage>
        <taxon>Bacteria</taxon>
        <taxon>Candidatus Falkowiibacteriota</taxon>
    </lineage>
</organism>
<name>A0A2M7W063_9BACT</name>
<evidence type="ECO:0000313" key="2">
    <source>
        <dbReference type="EMBL" id="PJA10282.1"/>
    </source>
</evidence>
<dbReference type="NCBIfam" id="TIGR02145">
    <property type="entry name" value="Fib_succ_major"/>
    <property type="match status" value="1"/>
</dbReference>
<proteinExistence type="predicted"/>
<sequence length="276" mass="29862">PVDGNCTSDQNTFSYVQTENGNSYNISFCLGNTTGTLTPGPKCLTPGGIVDVDCSGGGGGGPIGDSFSCPGDPVVQYDGGSYDSDGLSSTTGGYYRTVQIGTQCWLRENLKTTKYNDNTPILNLTDESDWANNTTGAYSCFNNSTANCDTYGALYNFYAVDFASNGGKNLCPSGWRVPSRTDWNNLYIFLGSDAQVGYKLKSSDDWDGNNSSGFSALPTGFRDFEGSFDSTNAYFWSASIMDASKAWFRVMQTGSPEFNETYDMFGYGFPIRCLED</sequence>
<dbReference type="InterPro" id="IPR011871">
    <property type="entry name" value="Fib_succ_major"/>
</dbReference>
<dbReference type="EMBL" id="PFPX01000019">
    <property type="protein sequence ID" value="PJA10282.1"/>
    <property type="molecule type" value="Genomic_DNA"/>
</dbReference>
<accession>A0A2M7W063</accession>
<dbReference type="AlphaFoldDB" id="A0A2M7W063"/>